<feature type="binding site" evidence="2">
    <location>
        <begin position="760"/>
        <end position="766"/>
    </location>
    <ligand>
        <name>substrate</name>
    </ligand>
</feature>
<evidence type="ECO:0000256" key="3">
    <source>
        <dbReference type="PROSITE-ProRule" id="PRU00023"/>
    </source>
</evidence>
<dbReference type="AlphaFoldDB" id="A0A151Z677"/>
<accession>A0A151Z677</accession>
<feature type="compositionally biased region" description="Low complexity" evidence="4">
    <location>
        <begin position="971"/>
        <end position="982"/>
    </location>
</feature>
<sequence>MNSNNSNSNNNSVDNLLLSISKSTDKLVIKEYLKRNPNVNSIKNSFQQTLLHLAAMNGNSYVVKLLFKKKYIVFDDRNIQIDLKDKEGYTPLLCSIAEGHFDISEKLLNKGADPNARTSSGSSPLHLLSIHSYQPKSYKIAQQLIESGAYLNHKDSKFDTPLHRAIVRNYNNDLIRLLLEHGANPNIVNKRGRTCQHTAIEEGKLEALELFIQFGAYFHKLPSQTTTLPSPLDYALQSKWVHIQNFFNERVGYTGENIIYVEKSVLYGRYTPFLFSTGDSIQTSNHFSFQSGRLIITNYRVVFKLDTSPNQNNNTNISKNWLFSENEELMIPISSIANVSTNLLDINNPLQQTSPKQQQQQQQQQQQDDSNSSSAQNGIIYDDDYSIGVNTSFNSIQMQNFSQTTSNQSTSGNLITSVQNNNNIVINHNTLINSNNHLNIDTKDFKLGIKFFFSSTSSRDKIFEILEFLYKLKIEKSLKMQNTNQNLQKKIVDENIKLAVEYSRIEHIDRYESYGIFEESVPILFSYFYKPTEPITPDIDGWKIYDIKKEYSRFGILEDSDSLSNNLYWRFTTINKDYKFCSTYPSTFVVSRVMLDKDLEKIFSFRSKGRIPVLSWKDPNGYASITRCSQPLVGIERTRCVEDETLCSNLSSNGKPLYLLDARPKLNAIANTANGAGFENISNYNNCRLVFMNIPNIHVMRKSLEKLVSACNSMVGSGDDSKFWVSIEESGWLTHIKSVLTSAVFAADLIMKGTSVLVHCSDGWDRTPQMTSLTQILLDPFYRTILGLEILIEKEWLSFGHKFGQRIGHTRENEEEVSPIFQQFLDCVFQLINQFPVFFEYSPNMLLFLSEHQFSCKYGTFLHNCDKDRTIENVKTRTVSIWTEINQNVQHFVNPYYSPPKEIISIRPNLHTRSMELWKSCYMKSDMKSSIFFNNMIININNVQQQQPVPIQKLSLPPPIFYSPDNTNQNSSPIPMSPVVSPRKSVLVRGSSQPNSMGLNTQPTSPPPPPAHNINNYLIQDYKSEASSFTTKSENSSPTSSSLSINQHNKQKRNSLTLSYSSNISGASMNAQLSFSNNHFNQKLFDKDSFKSENQSMMLASHRPGLASTMPNQFINNSTKLSKSCDSLTNSI</sequence>
<dbReference type="GO" id="GO:0016020">
    <property type="term" value="C:membrane"/>
    <property type="evidence" value="ECO:0007669"/>
    <property type="project" value="TreeGrafter"/>
</dbReference>
<dbReference type="PROSITE" id="PS50297">
    <property type="entry name" value="ANK_REP_REGION"/>
    <property type="match status" value="2"/>
</dbReference>
<dbReference type="InterPro" id="IPR036770">
    <property type="entry name" value="Ankyrin_rpt-contain_sf"/>
</dbReference>
<feature type="domain" description="Myotubularin phosphatase" evidence="5">
    <location>
        <begin position="541"/>
        <end position="922"/>
    </location>
</feature>
<feature type="region of interest" description="Disordered" evidence="4">
    <location>
        <begin position="347"/>
        <end position="375"/>
    </location>
</feature>
<dbReference type="PROSITE" id="PS50088">
    <property type="entry name" value="ANK_REPEAT"/>
    <property type="match status" value="3"/>
</dbReference>
<dbReference type="PROSITE" id="PS51339">
    <property type="entry name" value="PPASE_MYOTUBULARIN"/>
    <property type="match status" value="1"/>
</dbReference>
<feature type="compositionally biased region" description="Low complexity" evidence="4">
    <location>
        <begin position="1030"/>
        <end position="1044"/>
    </location>
</feature>
<feature type="compositionally biased region" description="Low complexity" evidence="4">
    <location>
        <begin position="357"/>
        <end position="367"/>
    </location>
</feature>
<dbReference type="SUPFAM" id="SSF48403">
    <property type="entry name" value="Ankyrin repeat"/>
    <property type="match status" value="1"/>
</dbReference>
<dbReference type="InterPro" id="IPR030564">
    <property type="entry name" value="Myotubularin"/>
</dbReference>
<dbReference type="InterPro" id="IPR010569">
    <property type="entry name" value="Myotubularin-like_Pase_dom"/>
</dbReference>
<dbReference type="Gene3D" id="1.25.40.20">
    <property type="entry name" value="Ankyrin repeat-containing domain"/>
    <property type="match status" value="1"/>
</dbReference>
<dbReference type="OMA" id="NQRREYA"/>
<dbReference type="InterPro" id="IPR002110">
    <property type="entry name" value="Ankyrin_rpt"/>
</dbReference>
<evidence type="ECO:0000259" key="5">
    <source>
        <dbReference type="PROSITE" id="PS51339"/>
    </source>
</evidence>
<dbReference type="OrthoDB" id="271628at2759"/>
<dbReference type="EMBL" id="LODT01000041">
    <property type="protein sequence ID" value="KYQ89460.1"/>
    <property type="molecule type" value="Genomic_DNA"/>
</dbReference>
<dbReference type="GO" id="GO:0005737">
    <property type="term" value="C:cytoplasm"/>
    <property type="evidence" value="ECO:0007669"/>
    <property type="project" value="TreeGrafter"/>
</dbReference>
<dbReference type="GO" id="GO:0046856">
    <property type="term" value="P:phosphatidylinositol dephosphorylation"/>
    <property type="evidence" value="ECO:0007669"/>
    <property type="project" value="TreeGrafter"/>
</dbReference>
<protein>
    <recommendedName>
        <fullName evidence="5">Myotubularin phosphatase domain-containing protein</fullName>
    </recommendedName>
</protein>
<keyword evidence="7" id="KW-1185">Reference proteome</keyword>
<dbReference type="InParanoid" id="A0A151Z677"/>
<evidence type="ECO:0000313" key="6">
    <source>
        <dbReference type="EMBL" id="KYQ89460.1"/>
    </source>
</evidence>
<evidence type="ECO:0000256" key="1">
    <source>
        <dbReference type="PIRSR" id="PIRSR630564-1"/>
    </source>
</evidence>
<feature type="repeat" description="ANK" evidence="3">
    <location>
        <begin position="120"/>
        <end position="156"/>
    </location>
</feature>
<dbReference type="InterPro" id="IPR029021">
    <property type="entry name" value="Prot-tyrosine_phosphatase-like"/>
</dbReference>
<name>A0A151Z677_TIELA</name>
<dbReference type="STRING" id="361077.A0A151Z677"/>
<feature type="region of interest" description="Disordered" evidence="4">
    <location>
        <begin position="1027"/>
        <end position="1054"/>
    </location>
</feature>
<dbReference type="FunCoup" id="A0A151Z677">
    <property type="interactions" value="425"/>
</dbReference>
<dbReference type="SMART" id="SM00248">
    <property type="entry name" value="ANK"/>
    <property type="match status" value="5"/>
</dbReference>
<feature type="compositionally biased region" description="Polar residues" evidence="4">
    <location>
        <begin position="347"/>
        <end position="356"/>
    </location>
</feature>
<reference evidence="6 7" key="1">
    <citation type="submission" date="2015-12" db="EMBL/GenBank/DDBJ databases">
        <title>Dictyostelia acquired genes for synthesis and detection of signals that induce cell-type specialization by lateral gene transfer from prokaryotes.</title>
        <authorList>
            <person name="Gloeckner G."/>
            <person name="Schaap P."/>
        </authorList>
    </citation>
    <scope>NUCLEOTIDE SEQUENCE [LARGE SCALE GENOMIC DNA]</scope>
    <source>
        <strain evidence="6 7">TK</strain>
    </source>
</reference>
<comment type="caution">
    <text evidence="6">The sequence shown here is derived from an EMBL/GenBank/DDBJ whole genome shotgun (WGS) entry which is preliminary data.</text>
</comment>
<feature type="repeat" description="ANK" evidence="3">
    <location>
        <begin position="87"/>
        <end position="119"/>
    </location>
</feature>
<feature type="region of interest" description="Disordered" evidence="4">
    <location>
        <begin position="960"/>
        <end position="1015"/>
    </location>
</feature>
<evidence type="ECO:0000313" key="7">
    <source>
        <dbReference type="Proteomes" id="UP000076078"/>
    </source>
</evidence>
<proteinExistence type="predicted"/>
<keyword evidence="3" id="KW-0040">ANK repeat</keyword>
<dbReference type="Proteomes" id="UP000076078">
    <property type="component" value="Unassembled WGS sequence"/>
</dbReference>
<dbReference type="Pfam" id="PF12796">
    <property type="entry name" value="Ank_2"/>
    <property type="match status" value="2"/>
</dbReference>
<gene>
    <name evidence="6" type="ORF">DLAC_10131</name>
</gene>
<dbReference type="Pfam" id="PF06602">
    <property type="entry name" value="Myotub-related"/>
    <property type="match status" value="1"/>
</dbReference>
<feature type="active site" description="Phosphocysteine intermediate" evidence="1">
    <location>
        <position position="760"/>
    </location>
</feature>
<dbReference type="SUPFAM" id="SSF52799">
    <property type="entry name" value="(Phosphotyrosine protein) phosphatases II"/>
    <property type="match status" value="1"/>
</dbReference>
<evidence type="ECO:0000256" key="4">
    <source>
        <dbReference type="SAM" id="MobiDB-lite"/>
    </source>
</evidence>
<organism evidence="6 7">
    <name type="scientific">Tieghemostelium lacteum</name>
    <name type="common">Slime mold</name>
    <name type="synonym">Dictyostelium lacteum</name>
    <dbReference type="NCBI Taxonomy" id="361077"/>
    <lineage>
        <taxon>Eukaryota</taxon>
        <taxon>Amoebozoa</taxon>
        <taxon>Evosea</taxon>
        <taxon>Eumycetozoa</taxon>
        <taxon>Dictyostelia</taxon>
        <taxon>Dictyosteliales</taxon>
        <taxon>Raperosteliaceae</taxon>
        <taxon>Tieghemostelium</taxon>
    </lineage>
</organism>
<evidence type="ECO:0000256" key="2">
    <source>
        <dbReference type="PIRSR" id="PIRSR630564-2"/>
    </source>
</evidence>
<dbReference type="PANTHER" id="PTHR10807:SF83">
    <property type="entry name" value="MYOTUBULARIN PHOSPHATASE DOMAIN-CONTAINING PROTEIN"/>
    <property type="match status" value="1"/>
</dbReference>
<feature type="binding site" evidence="2">
    <location>
        <begin position="696"/>
        <end position="697"/>
    </location>
    <ligand>
        <name>substrate</name>
    </ligand>
</feature>
<dbReference type="PANTHER" id="PTHR10807">
    <property type="entry name" value="MYOTUBULARIN-RELATED"/>
    <property type="match status" value="1"/>
</dbReference>
<feature type="repeat" description="ANK" evidence="3">
    <location>
        <begin position="157"/>
        <end position="190"/>
    </location>
</feature>
<dbReference type="GO" id="GO:0004438">
    <property type="term" value="F:phosphatidylinositol-3-phosphate phosphatase activity"/>
    <property type="evidence" value="ECO:0007669"/>
    <property type="project" value="TreeGrafter"/>
</dbReference>
<feature type="compositionally biased region" description="Polar residues" evidence="4">
    <location>
        <begin position="990"/>
        <end position="1003"/>
    </location>
</feature>